<evidence type="ECO:0000256" key="5">
    <source>
        <dbReference type="ARBA" id="ARBA00023065"/>
    </source>
</evidence>
<name>A0A1L3GCT3_SYNAC</name>
<dbReference type="Pfam" id="PF02659">
    <property type="entry name" value="Mntp"/>
    <property type="match status" value="1"/>
</dbReference>
<evidence type="ECO:0000256" key="2">
    <source>
        <dbReference type="ARBA" id="ARBA00022475"/>
    </source>
</evidence>
<keyword evidence="6 8" id="KW-0472">Membrane</keyword>
<dbReference type="OrthoDB" id="9811590at2"/>
<feature type="transmembrane region" description="Helical" evidence="8">
    <location>
        <begin position="133"/>
        <end position="153"/>
    </location>
</feature>
<feature type="transmembrane region" description="Helical" evidence="8">
    <location>
        <begin position="6"/>
        <end position="28"/>
    </location>
</feature>
<feature type="transmembrane region" description="Helical" evidence="8">
    <location>
        <begin position="70"/>
        <end position="86"/>
    </location>
</feature>
<keyword evidence="4 8" id="KW-1133">Transmembrane helix</keyword>
<comment type="subcellular location">
    <subcellularLocation>
        <location evidence="8">Cell membrane</location>
        <topology evidence="8">Multi-pass membrane protein</topology>
    </subcellularLocation>
</comment>
<protein>
    <recommendedName>
        <fullName evidence="8">Putative manganese efflux pump MntP</fullName>
    </recommendedName>
</protein>
<evidence type="ECO:0000313" key="9">
    <source>
        <dbReference type="EMBL" id="APG23659.1"/>
    </source>
</evidence>
<dbReference type="GO" id="GO:0005886">
    <property type="term" value="C:plasma membrane"/>
    <property type="evidence" value="ECO:0007669"/>
    <property type="project" value="UniProtKB-SubCell"/>
</dbReference>
<dbReference type="Proteomes" id="UP000182264">
    <property type="component" value="Chromosome"/>
</dbReference>
<organism evidence="9 10">
    <name type="scientific">Syntrophotalea acetylenica</name>
    <name type="common">Pelobacter acetylenicus</name>
    <dbReference type="NCBI Taxonomy" id="29542"/>
    <lineage>
        <taxon>Bacteria</taxon>
        <taxon>Pseudomonadati</taxon>
        <taxon>Thermodesulfobacteriota</taxon>
        <taxon>Desulfuromonadia</taxon>
        <taxon>Desulfuromonadales</taxon>
        <taxon>Syntrophotaleaceae</taxon>
        <taxon>Syntrophotalea</taxon>
    </lineage>
</organism>
<reference evidence="9 10" key="1">
    <citation type="journal article" date="2017" name="Genome Announc.">
        <title>Complete Genome Sequences of Two Acetylene-Fermenting Pelobacter acetylenicus Strains.</title>
        <authorList>
            <person name="Sutton J.M."/>
            <person name="Baesman S.M."/>
            <person name="Fierst J.L."/>
            <person name="Poret-Peterson A.T."/>
            <person name="Oremland R.S."/>
            <person name="Dunlap D.S."/>
            <person name="Akob D.M."/>
        </authorList>
    </citation>
    <scope>NUCLEOTIDE SEQUENCE [LARGE SCALE GENOMIC DNA]</scope>
    <source>
        <strain evidence="9 10">DSM 3247</strain>
    </source>
</reference>
<evidence type="ECO:0000256" key="1">
    <source>
        <dbReference type="ARBA" id="ARBA00022448"/>
    </source>
</evidence>
<feature type="transmembrane region" description="Helical" evidence="8">
    <location>
        <begin position="40"/>
        <end position="58"/>
    </location>
</feature>
<keyword evidence="3 8" id="KW-0812">Transmembrane</keyword>
<dbReference type="AlphaFoldDB" id="A0A1L3GCT3"/>
<dbReference type="PANTHER" id="PTHR35529:SF1">
    <property type="entry name" value="MANGANESE EFFLUX PUMP MNTP-RELATED"/>
    <property type="match status" value="1"/>
</dbReference>
<dbReference type="PANTHER" id="PTHR35529">
    <property type="entry name" value="MANGANESE EFFLUX PUMP MNTP-RELATED"/>
    <property type="match status" value="1"/>
</dbReference>
<evidence type="ECO:0000256" key="6">
    <source>
        <dbReference type="ARBA" id="ARBA00023136"/>
    </source>
</evidence>
<dbReference type="RefSeq" id="WP_072285469.1">
    <property type="nucleotide sequence ID" value="NZ_CP015455.1"/>
</dbReference>
<gene>
    <name evidence="8" type="primary">mntP</name>
    <name evidence="9" type="ORF">A7E75_00450</name>
</gene>
<evidence type="ECO:0000256" key="4">
    <source>
        <dbReference type="ARBA" id="ARBA00022989"/>
    </source>
</evidence>
<evidence type="ECO:0000256" key="8">
    <source>
        <dbReference type="HAMAP-Rule" id="MF_01521"/>
    </source>
</evidence>
<keyword evidence="5 8" id="KW-0406">Ion transport</keyword>
<comment type="similarity">
    <text evidence="8">Belongs to the MntP (TC 9.B.29) family.</text>
</comment>
<dbReference type="STRING" id="29542.A6070_09055"/>
<evidence type="ECO:0000256" key="7">
    <source>
        <dbReference type="ARBA" id="ARBA00023211"/>
    </source>
</evidence>
<dbReference type="GO" id="GO:0005384">
    <property type="term" value="F:manganese ion transmembrane transporter activity"/>
    <property type="evidence" value="ECO:0007669"/>
    <property type="project" value="UniProtKB-UniRule"/>
</dbReference>
<proteinExistence type="inferred from homology"/>
<dbReference type="HAMAP" id="MF_01521">
    <property type="entry name" value="MntP_pump"/>
    <property type="match status" value="1"/>
</dbReference>
<dbReference type="EMBL" id="CP015518">
    <property type="protein sequence ID" value="APG23659.1"/>
    <property type="molecule type" value="Genomic_DNA"/>
</dbReference>
<feature type="transmembrane region" description="Helical" evidence="8">
    <location>
        <begin position="165"/>
        <end position="182"/>
    </location>
</feature>
<keyword evidence="10" id="KW-1185">Reference proteome</keyword>
<dbReference type="InterPro" id="IPR022929">
    <property type="entry name" value="Put_MntP"/>
</dbReference>
<comment type="function">
    <text evidence="8">Probably functions as a manganese efflux pump.</text>
</comment>
<keyword evidence="7 8" id="KW-0464">Manganese</keyword>
<dbReference type="KEGG" id="pace:A6070_09055"/>
<keyword evidence="1 8" id="KW-0813">Transport</keyword>
<dbReference type="InterPro" id="IPR003810">
    <property type="entry name" value="Mntp/YtaF"/>
</dbReference>
<sequence>MDMITLFGLAIALAMDAFAVALGCGLVLERLTARHLFRLGWHFGLFQAMMPVVGWLAGLTVQRWIESYDHWVAFALLAFVGGKMIREAFQDGETRASRDDPTRGMSLIMLSVATSIDALAVGLSLAIVGISVWFPALVIGMVALVMTVIGMLLGRRAGARWGRPVEIAGGVILIGIGLKILWEHTLGI</sequence>
<accession>A0A1L3GCT3</accession>
<feature type="transmembrane region" description="Helical" evidence="8">
    <location>
        <begin position="107"/>
        <end position="127"/>
    </location>
</feature>
<evidence type="ECO:0000313" key="10">
    <source>
        <dbReference type="Proteomes" id="UP000182264"/>
    </source>
</evidence>
<keyword evidence="2 8" id="KW-1003">Cell membrane</keyword>
<evidence type="ECO:0000256" key="3">
    <source>
        <dbReference type="ARBA" id="ARBA00022692"/>
    </source>
</evidence>